<protein>
    <submittedName>
        <fullName evidence="1">Uncharacterized protein</fullName>
    </submittedName>
</protein>
<proteinExistence type="predicted"/>
<organism evidence="1 2">
    <name type="scientific">Campylobacter phage CP20</name>
    <dbReference type="NCBI Taxonomy" id="2506428"/>
    <lineage>
        <taxon>Viruses</taxon>
        <taxon>Duplodnaviria</taxon>
        <taxon>Heunggongvirae</taxon>
        <taxon>Uroviricota</taxon>
        <taxon>Caudoviricetes</taxon>
        <taxon>Connertonviridae</taxon>
        <taxon>Firehammervirus</taxon>
        <taxon>Firehammervirus CPt10</taxon>
    </lineage>
</organism>
<accession>A0A410T7D3</accession>
<name>A0A410T7D3_9CAUD</name>
<evidence type="ECO:0000313" key="2">
    <source>
        <dbReference type="Proteomes" id="UP000290538"/>
    </source>
</evidence>
<evidence type="ECO:0000313" key="1">
    <source>
        <dbReference type="EMBL" id="QAU04902.1"/>
    </source>
</evidence>
<dbReference type="EMBL" id="MK408758">
    <property type="protein sequence ID" value="QAU04902.1"/>
    <property type="molecule type" value="Genomic_DNA"/>
</dbReference>
<sequence length="61" mass="6950">MNKVSEVKKVTRVFQGKSVYDCLVRWNDTNKFVPCTVDIQNPGDLKPLADYLLKHNLISGL</sequence>
<dbReference type="Proteomes" id="UP000290538">
    <property type="component" value="Segment"/>
</dbReference>
<reference evidence="1 2" key="1">
    <citation type="submission" date="2019-01" db="EMBL/GenBank/DDBJ databases">
        <title>Complete genome sequence of Campylobacter bacteriophage CP20.</title>
        <authorList>
            <person name="Connerton I.F."/>
        </authorList>
    </citation>
    <scope>NUCLEOTIDE SEQUENCE [LARGE SCALE GENOMIC DNA]</scope>
</reference>